<dbReference type="UniPathway" id="UPA00378"/>
<dbReference type="Proteomes" id="UP000663828">
    <property type="component" value="Unassembled WGS sequence"/>
</dbReference>
<dbReference type="Gene3D" id="3.40.800.20">
    <property type="entry name" value="Histone deacetylase domain"/>
    <property type="match status" value="1"/>
</dbReference>
<evidence type="ECO:0000259" key="15">
    <source>
        <dbReference type="Pfam" id="PF00534"/>
    </source>
</evidence>
<evidence type="ECO:0000313" key="19">
    <source>
        <dbReference type="EMBL" id="CAF1629330.1"/>
    </source>
</evidence>
<evidence type="ECO:0000256" key="10">
    <source>
        <dbReference type="ARBA" id="ARBA00022989"/>
    </source>
</evidence>
<organism evidence="18 21">
    <name type="scientific">Adineta ricciae</name>
    <name type="common">Rotifer</name>
    <dbReference type="NCBI Taxonomy" id="249248"/>
    <lineage>
        <taxon>Eukaryota</taxon>
        <taxon>Metazoa</taxon>
        <taxon>Spiralia</taxon>
        <taxon>Gnathifera</taxon>
        <taxon>Rotifera</taxon>
        <taxon>Eurotatoria</taxon>
        <taxon>Bdelloidea</taxon>
        <taxon>Adinetida</taxon>
        <taxon>Adinetidae</taxon>
        <taxon>Adineta</taxon>
    </lineage>
</organism>
<keyword evidence="6 14" id="KW-0812">Transmembrane</keyword>
<comment type="catalytic activity">
    <reaction evidence="13 14">
        <text>an alpha-D-Man-(1-&gt;3)-beta-D-Man-(1-&gt;4)-beta-D-GlcNAc-(1-&gt;4)-alpha-D-GlcNAc-diphospho-di-trans,poly-cis-dolichol + GDP-alpha-D-mannose = an alpha-D-Man-(1-&gt;3)-[alpha-D-Man-(1-&gt;6)]-beta-D-Man-(1-&gt;4)-beta-D-GlcNAc-(1-&gt;4)-alpha-D-GlcNAc-diphospho-di-trans,poly-cis-dolichol + GDP + H(+)</text>
        <dbReference type="Rhea" id="RHEA:29519"/>
        <dbReference type="Rhea" id="RHEA-COMP:19513"/>
        <dbReference type="Rhea" id="RHEA-COMP:19515"/>
        <dbReference type="ChEBI" id="CHEBI:15378"/>
        <dbReference type="ChEBI" id="CHEBI:57527"/>
        <dbReference type="ChEBI" id="CHEBI:58189"/>
        <dbReference type="ChEBI" id="CHEBI:132510"/>
        <dbReference type="ChEBI" id="CHEBI:132511"/>
        <dbReference type="EC" id="2.4.1.257"/>
    </reaction>
    <physiologicalReaction direction="left-to-right" evidence="13 14">
        <dbReference type="Rhea" id="RHEA:29520"/>
    </physiologicalReaction>
</comment>
<accession>A0A814T6M6</accession>
<evidence type="ECO:0000256" key="3">
    <source>
        <dbReference type="ARBA" id="ARBA00022491"/>
    </source>
</evidence>
<evidence type="ECO:0000259" key="16">
    <source>
        <dbReference type="Pfam" id="PF00850"/>
    </source>
</evidence>
<dbReference type="OrthoDB" id="448893at2759"/>
<evidence type="ECO:0000259" key="17">
    <source>
        <dbReference type="Pfam" id="PF13439"/>
    </source>
</evidence>
<comment type="caution">
    <text evidence="18">The sequence shown here is derived from an EMBL/GenBank/DDBJ whole genome shotgun (WGS) entry which is preliminary data.</text>
</comment>
<keyword evidence="5 14" id="KW-0808">Transferase</keyword>
<comment type="function">
    <text evidence="14">Mannosylates Man(2)GlcNAc(2)-dolichol diphosphate and Man(1)GlcNAc(2)-dolichol diphosphate to form Man(3)GlcNAc(2)-dolichol diphosphate.</text>
</comment>
<keyword evidence="9" id="KW-0156">Chromatin regulator</keyword>
<evidence type="ECO:0000256" key="7">
    <source>
        <dbReference type="ARBA" id="ARBA00022801"/>
    </source>
</evidence>
<evidence type="ECO:0000313" key="21">
    <source>
        <dbReference type="Proteomes" id="UP000663852"/>
    </source>
</evidence>
<dbReference type="GO" id="GO:0004378">
    <property type="term" value="F:GDP-Man:Man(1)GlcNAc(2)-PP-Dol alpha-1,3-mannosyltransferase activity"/>
    <property type="evidence" value="ECO:0007669"/>
    <property type="project" value="UniProtKB-UniRule"/>
</dbReference>
<comment type="subcellular location">
    <subcellularLocation>
        <location evidence="14">Endoplasmic reticulum membrane</location>
        <topology evidence="14">Single-pass membrane protein</topology>
    </subcellularLocation>
</comment>
<dbReference type="InterPro" id="IPR001296">
    <property type="entry name" value="Glyco_trans_1"/>
</dbReference>
<dbReference type="EMBL" id="CAJNOR010008151">
    <property type="protein sequence ID" value="CAF1629330.1"/>
    <property type="molecule type" value="Genomic_DNA"/>
</dbReference>
<dbReference type="InterPro" id="IPR003084">
    <property type="entry name" value="HDAC_I/II"/>
</dbReference>
<comment type="similarity">
    <text evidence="2">Belongs to the histone deacetylase family. HD type 1 subfamily.</text>
</comment>
<name>A0A814T6M6_ADIRI</name>
<dbReference type="GO" id="GO:0102704">
    <property type="term" value="F:GDP-Man:Man(2)GlcNAc(2)-PP-Dol alpha-1,6-mannosyltransferase activity"/>
    <property type="evidence" value="ECO:0007669"/>
    <property type="project" value="UniProtKB-UniRule"/>
</dbReference>
<gene>
    <name evidence="18" type="ORF">EDS130_LOCUS22834</name>
    <name evidence="19" type="ORF">XAT740_LOCUS51383</name>
</gene>
<evidence type="ECO:0000256" key="2">
    <source>
        <dbReference type="ARBA" id="ARBA00006457"/>
    </source>
</evidence>
<comment type="pathway">
    <text evidence="1 14">Protein modification; protein glycosylation.</text>
</comment>
<dbReference type="InterPro" id="IPR028098">
    <property type="entry name" value="Glyco_trans_4-like_N"/>
</dbReference>
<dbReference type="PRINTS" id="PR01271">
    <property type="entry name" value="HISDACETLASE"/>
</dbReference>
<evidence type="ECO:0000256" key="6">
    <source>
        <dbReference type="ARBA" id="ARBA00022692"/>
    </source>
</evidence>
<dbReference type="EC" id="2.4.1.132" evidence="14"/>
<dbReference type="Gene3D" id="3.40.50.2000">
    <property type="entry name" value="Glycogen Phosphorylase B"/>
    <property type="match status" value="2"/>
</dbReference>
<keyword evidence="3" id="KW-0678">Repressor</keyword>
<evidence type="ECO:0000256" key="5">
    <source>
        <dbReference type="ARBA" id="ARBA00022679"/>
    </source>
</evidence>
<dbReference type="Pfam" id="PF00850">
    <property type="entry name" value="Hist_deacetyl"/>
    <property type="match status" value="1"/>
</dbReference>
<dbReference type="Pfam" id="PF13439">
    <property type="entry name" value="Glyco_transf_4"/>
    <property type="match status" value="1"/>
</dbReference>
<evidence type="ECO:0000256" key="9">
    <source>
        <dbReference type="ARBA" id="ARBA00022853"/>
    </source>
</evidence>
<evidence type="ECO:0000256" key="8">
    <source>
        <dbReference type="ARBA" id="ARBA00022824"/>
    </source>
</evidence>
<evidence type="ECO:0000256" key="13">
    <source>
        <dbReference type="ARBA" id="ARBA00045104"/>
    </source>
</evidence>
<dbReference type="CDD" id="cd03805">
    <property type="entry name" value="GT4_ALG2-like"/>
    <property type="match status" value="1"/>
</dbReference>
<dbReference type="SUPFAM" id="SSF52768">
    <property type="entry name" value="Arginase/deacetylase"/>
    <property type="match status" value="1"/>
</dbReference>
<dbReference type="PANTHER" id="PTHR45918:SF1">
    <property type="entry name" value="ALPHA-1,3_1,6-MANNOSYLTRANSFERASE ALG2"/>
    <property type="match status" value="1"/>
</dbReference>
<dbReference type="SUPFAM" id="SSF53756">
    <property type="entry name" value="UDP-Glycosyltransferase/glycogen phosphorylase"/>
    <property type="match status" value="1"/>
</dbReference>
<dbReference type="EMBL" id="CAJNOJ010000122">
    <property type="protein sequence ID" value="CAF1155333.1"/>
    <property type="molecule type" value="Genomic_DNA"/>
</dbReference>
<keyword evidence="8" id="KW-0256">Endoplasmic reticulum</keyword>
<dbReference type="GO" id="GO:0005789">
    <property type="term" value="C:endoplasmic reticulum membrane"/>
    <property type="evidence" value="ECO:0007669"/>
    <property type="project" value="UniProtKB-SubCell"/>
</dbReference>
<evidence type="ECO:0000256" key="12">
    <source>
        <dbReference type="ARBA" id="ARBA00045103"/>
    </source>
</evidence>
<keyword evidence="4 14" id="KW-0328">Glycosyltransferase</keyword>
<feature type="domain" description="Histone deacetylase" evidence="16">
    <location>
        <begin position="433"/>
        <end position="719"/>
    </location>
</feature>
<evidence type="ECO:0000313" key="18">
    <source>
        <dbReference type="EMBL" id="CAF1155333.1"/>
    </source>
</evidence>
<sequence>MPRIAILHPDLGLGGAERLIIDIALALKSLGHEVDLYTNFHDKRRCFEETRNGQLNVFVACSWFPRNIFGRFNALCAYIRFILLAIYVLLMKNEKQYDLFLCDQISACIPVLKQSQRPVLFYCHYPDHLLTKRESFVKKAYRWPIDTFEIYTTCLADRILVNSAFTQSVFEKHIRSDIPVHILYPTIPDQVVPSTSNENEKSINFLSINRFERKKDLALALRSFARLRTLLSSESKSIHLYVIGGYDERLYENVEYFDELQQLARDLNLPSSSITFVRSFSDQEKHQYLSKAHCILYTPRNEHFGIVPLEAMQAGRPVIATKTGGPLETVVDGRTGYLCDEPLVETFAARMKEFVENKNLSKQMGEQGREHVKKIFSFQPFAQKLDEHVNKLLNNSRSVSSSSLNMREVFYLTSKHLHKALSNIDKIRHRSFLVDSLLQAYELDKHKCFHVIQPELATENELALAHDRDYLEFLNVIGNIDVEHDPTYNEQMDLYKIGYECPPFEDLPSFCKLIGGASITAAKHLDPSNNNIAINFFGGWHHAKRSQASGFCYINDIVMSINELRKRFQRICYIDLDLHHGDGLQEAFYCSSKVLTVSLHKYELGFFPTDSGSFDEIGETWGRGYNINVPLRHGIDDKQYISIFSRLLPKIHSSFQPEVFVVQCGADTLFGDPMKSFNLTTQSILTCIEQILQLNKPLLILGGGGYNIADTARLWTSITGLCLNIKLENDIPEHDYFSYYGPDFTLQTWPGNRSNQNNETYLDSLIDFIDRQQIDLIRRQYCKK</sequence>
<evidence type="ECO:0000256" key="11">
    <source>
        <dbReference type="ARBA" id="ARBA00023136"/>
    </source>
</evidence>
<dbReference type="InterPro" id="IPR023801">
    <property type="entry name" value="His_deacetylse_dom"/>
</dbReference>
<dbReference type="InterPro" id="IPR037138">
    <property type="entry name" value="His_deacetylse_dom_sf"/>
</dbReference>
<keyword evidence="10 14" id="KW-1133">Transmembrane helix</keyword>
<comment type="similarity">
    <text evidence="14">Belongs to the glycosyltransferase group 1 family.</text>
</comment>
<feature type="transmembrane region" description="Helical" evidence="14">
    <location>
        <begin position="72"/>
        <end position="90"/>
    </location>
</feature>
<dbReference type="InterPro" id="IPR023696">
    <property type="entry name" value="Ureohydrolase_dom_sf"/>
</dbReference>
<evidence type="ECO:0000313" key="20">
    <source>
        <dbReference type="Proteomes" id="UP000663828"/>
    </source>
</evidence>
<dbReference type="AlphaFoldDB" id="A0A814T6M6"/>
<keyword evidence="11 14" id="KW-0472">Membrane</keyword>
<comment type="catalytic activity">
    <reaction evidence="12 14">
        <text>a beta-D-Man-(1-&gt;4)-beta-D-GlcNAc-(1-&gt;4)-alpha-D-GlcNAc-diphospho-di-trans,poly-cis-dolichol + GDP-alpha-D-mannose = an alpha-D-Man-(1-&gt;3)-beta-D-Man-(1-&gt;4)-beta-D-GlcNAc-(1-&gt;4)-alpha-D-GlcNAc-diphospho-di-trans,poly-cis-dolichol + GDP + H(+)</text>
        <dbReference type="Rhea" id="RHEA:29515"/>
        <dbReference type="Rhea" id="RHEA-COMP:19511"/>
        <dbReference type="Rhea" id="RHEA-COMP:19513"/>
        <dbReference type="ChEBI" id="CHEBI:15378"/>
        <dbReference type="ChEBI" id="CHEBI:57527"/>
        <dbReference type="ChEBI" id="CHEBI:58189"/>
        <dbReference type="ChEBI" id="CHEBI:58472"/>
        <dbReference type="ChEBI" id="CHEBI:132510"/>
        <dbReference type="EC" id="2.4.1.132"/>
    </reaction>
    <physiologicalReaction direction="left-to-right" evidence="12 14">
        <dbReference type="Rhea" id="RHEA:29516"/>
    </physiologicalReaction>
</comment>
<evidence type="ECO:0000256" key="14">
    <source>
        <dbReference type="RuleBase" id="RU367136"/>
    </source>
</evidence>
<dbReference type="InterPro" id="IPR027054">
    <property type="entry name" value="ALG2"/>
</dbReference>
<dbReference type="PRINTS" id="PR01270">
    <property type="entry name" value="HDASUPER"/>
</dbReference>
<feature type="domain" description="Glycosyltransferase subfamily 4-like N-terminal" evidence="17">
    <location>
        <begin position="14"/>
        <end position="187"/>
    </location>
</feature>
<dbReference type="PANTHER" id="PTHR45918">
    <property type="entry name" value="ALPHA-1,3/1,6-MANNOSYLTRANSFERASE ALG2"/>
    <property type="match status" value="1"/>
</dbReference>
<dbReference type="InterPro" id="IPR000286">
    <property type="entry name" value="HDACs"/>
</dbReference>
<evidence type="ECO:0000256" key="4">
    <source>
        <dbReference type="ARBA" id="ARBA00022676"/>
    </source>
</evidence>
<dbReference type="EC" id="2.4.1.257" evidence="14"/>
<reference evidence="18" key="1">
    <citation type="submission" date="2021-02" db="EMBL/GenBank/DDBJ databases">
        <authorList>
            <person name="Nowell W R."/>
        </authorList>
    </citation>
    <scope>NUCLEOTIDE SEQUENCE</scope>
</reference>
<protein>
    <recommendedName>
        <fullName evidence="14">Alpha-1,3/1,6-mannosyltransferase ALG2</fullName>
        <ecNumber evidence="14">2.4.1.132</ecNumber>
        <ecNumber evidence="14">2.4.1.257</ecNumber>
    </recommendedName>
    <alternativeName>
        <fullName evidence="14">GDP-Man:Man(1)GlcNAc(2)-PP-Dol alpha-1,3-mannosyltransferase</fullName>
    </alternativeName>
</protein>
<dbReference type="Proteomes" id="UP000663852">
    <property type="component" value="Unassembled WGS sequence"/>
</dbReference>
<dbReference type="GO" id="GO:0016787">
    <property type="term" value="F:hydrolase activity"/>
    <property type="evidence" value="ECO:0007669"/>
    <property type="project" value="UniProtKB-KW"/>
</dbReference>
<keyword evidence="7" id="KW-0378">Hydrolase</keyword>
<feature type="domain" description="Glycosyl transferase family 1" evidence="15">
    <location>
        <begin position="196"/>
        <end position="370"/>
    </location>
</feature>
<dbReference type="GO" id="GO:0004407">
    <property type="term" value="F:histone deacetylase activity"/>
    <property type="evidence" value="ECO:0007669"/>
    <property type="project" value="InterPro"/>
</dbReference>
<evidence type="ECO:0000256" key="1">
    <source>
        <dbReference type="ARBA" id="ARBA00004922"/>
    </source>
</evidence>
<keyword evidence="20" id="KW-1185">Reference proteome</keyword>
<dbReference type="Pfam" id="PF00534">
    <property type="entry name" value="Glycos_transf_1"/>
    <property type="match status" value="1"/>
</dbReference>
<proteinExistence type="inferred from homology"/>